<keyword evidence="1" id="KW-0812">Transmembrane</keyword>
<dbReference type="Proteomes" id="UP001305702">
    <property type="component" value="Chromosome"/>
</dbReference>
<keyword evidence="1" id="KW-0472">Membrane</keyword>
<feature type="transmembrane region" description="Helical" evidence="1">
    <location>
        <begin position="97"/>
        <end position="121"/>
    </location>
</feature>
<dbReference type="KEGG" id="paun:MJA45_22260"/>
<organism evidence="2 3">
    <name type="scientific">Paenibacillus aurantius</name>
    <dbReference type="NCBI Taxonomy" id="2918900"/>
    <lineage>
        <taxon>Bacteria</taxon>
        <taxon>Bacillati</taxon>
        <taxon>Bacillota</taxon>
        <taxon>Bacilli</taxon>
        <taxon>Bacillales</taxon>
        <taxon>Paenibacillaceae</taxon>
        <taxon>Paenibacillus</taxon>
    </lineage>
</organism>
<evidence type="ECO:0000313" key="2">
    <source>
        <dbReference type="EMBL" id="WNQ10317.1"/>
    </source>
</evidence>
<dbReference type="AlphaFoldDB" id="A0AA96RDZ3"/>
<evidence type="ECO:0000256" key="1">
    <source>
        <dbReference type="SAM" id="Phobius"/>
    </source>
</evidence>
<keyword evidence="1" id="KW-1133">Transmembrane helix</keyword>
<dbReference type="RefSeq" id="WP_315604091.1">
    <property type="nucleotide sequence ID" value="NZ_CP130318.1"/>
</dbReference>
<proteinExistence type="predicted"/>
<sequence length="124" mass="13844">MVTEQGRYVVEEGREAGLHARKFGDRHSDSFCSVGEDPLFWSFEPLNGFLLPNVNNTPAFLTLSQWTAQSLLVMNLFGCLIQKVVKKFNGSVTEWKFSAHLIFTIVHILAVGVLSVALLGFEDL</sequence>
<keyword evidence="3" id="KW-1185">Reference proteome</keyword>
<reference evidence="2 3" key="1">
    <citation type="submission" date="2022-02" db="EMBL/GenBank/DDBJ databases">
        <title>Paenibacillus sp. MBLB1776 Whole Genome Shotgun Sequencing.</title>
        <authorList>
            <person name="Hwang C.Y."/>
            <person name="Cho E.-S."/>
            <person name="Seo M.-J."/>
        </authorList>
    </citation>
    <scope>NUCLEOTIDE SEQUENCE [LARGE SCALE GENOMIC DNA]</scope>
    <source>
        <strain evidence="2 3">MBLB1776</strain>
    </source>
</reference>
<gene>
    <name evidence="2" type="ORF">MJA45_22260</name>
</gene>
<dbReference type="EMBL" id="CP130318">
    <property type="protein sequence ID" value="WNQ10317.1"/>
    <property type="molecule type" value="Genomic_DNA"/>
</dbReference>
<name>A0AA96RDZ3_9BACL</name>
<accession>A0AA96RDZ3</accession>
<protein>
    <submittedName>
        <fullName evidence="2">Uncharacterized protein</fullName>
    </submittedName>
</protein>
<evidence type="ECO:0000313" key="3">
    <source>
        <dbReference type="Proteomes" id="UP001305702"/>
    </source>
</evidence>